<name>A0ACD3QZE2_LARCR</name>
<evidence type="ECO:0000313" key="1">
    <source>
        <dbReference type="EMBL" id="TMS12524.1"/>
    </source>
</evidence>
<protein>
    <submittedName>
        <fullName evidence="1">Uncharacterized protein</fullName>
    </submittedName>
</protein>
<dbReference type="Proteomes" id="UP000793456">
    <property type="component" value="Chromosome XII"/>
</dbReference>
<proteinExistence type="predicted"/>
<organism evidence="1 2">
    <name type="scientific">Larimichthys crocea</name>
    <name type="common">Large yellow croaker</name>
    <name type="synonym">Pseudosciaena crocea</name>
    <dbReference type="NCBI Taxonomy" id="215358"/>
    <lineage>
        <taxon>Eukaryota</taxon>
        <taxon>Metazoa</taxon>
        <taxon>Chordata</taxon>
        <taxon>Craniata</taxon>
        <taxon>Vertebrata</taxon>
        <taxon>Euteleostomi</taxon>
        <taxon>Actinopterygii</taxon>
        <taxon>Neopterygii</taxon>
        <taxon>Teleostei</taxon>
        <taxon>Neoteleostei</taxon>
        <taxon>Acanthomorphata</taxon>
        <taxon>Eupercaria</taxon>
        <taxon>Sciaenidae</taxon>
        <taxon>Larimichthys</taxon>
    </lineage>
</organism>
<gene>
    <name evidence="1" type="ORF">E3U43_017482</name>
</gene>
<dbReference type="EMBL" id="CM011685">
    <property type="protein sequence ID" value="TMS12524.1"/>
    <property type="molecule type" value="Genomic_DNA"/>
</dbReference>
<comment type="caution">
    <text evidence="1">The sequence shown here is derived from an EMBL/GenBank/DDBJ whole genome shotgun (WGS) entry which is preliminary data.</text>
</comment>
<reference evidence="1" key="1">
    <citation type="submission" date="2018-11" db="EMBL/GenBank/DDBJ databases">
        <title>The sequence and de novo assembly of Larimichthys crocea genome using PacBio and Hi-C technologies.</title>
        <authorList>
            <person name="Xu P."/>
            <person name="Chen B."/>
            <person name="Zhou Z."/>
            <person name="Ke Q."/>
            <person name="Wu Y."/>
            <person name="Bai H."/>
            <person name="Pu F."/>
        </authorList>
    </citation>
    <scope>NUCLEOTIDE SEQUENCE</scope>
    <source>
        <tissue evidence="1">Muscle</tissue>
    </source>
</reference>
<keyword evidence="2" id="KW-1185">Reference proteome</keyword>
<evidence type="ECO:0000313" key="2">
    <source>
        <dbReference type="Proteomes" id="UP000793456"/>
    </source>
</evidence>
<accession>A0ACD3QZE2</accession>
<sequence>MSGSSSSPPWRASVTHGGHPWSLCTGDDVQPCSVSTQVNSVSEAEVRRHIMLHVYRRLHASGHRRLAEVTTLKGNTRRKSHQKKICAFLLSSHNKSTYFPKLSSAAGVNASDAHRGQECQKLSAV</sequence>